<organism evidence="1 2">
    <name type="scientific">Citrifermentans bemidjiense (strain ATCC BAA-1014 / DSM 16622 / JCM 12645 / Bem)</name>
    <name type="common">Geobacter bemidjiensis</name>
    <dbReference type="NCBI Taxonomy" id="404380"/>
    <lineage>
        <taxon>Bacteria</taxon>
        <taxon>Pseudomonadati</taxon>
        <taxon>Thermodesulfobacteriota</taxon>
        <taxon>Desulfuromonadia</taxon>
        <taxon>Geobacterales</taxon>
        <taxon>Geobacteraceae</taxon>
        <taxon>Citrifermentans</taxon>
    </lineage>
</organism>
<gene>
    <name evidence="1" type="ordered locus">Gbem_4097</name>
</gene>
<reference evidence="1 2" key="2">
    <citation type="journal article" date="2010" name="BMC Genomics">
        <title>The genome of Geobacter bemidjiensis, exemplar for the subsurface clade of Geobacter species that predominate in Fe(III)-reducing subsurface environments.</title>
        <authorList>
            <person name="Aklujkar M."/>
            <person name="Young N.D."/>
            <person name="Holmes D."/>
            <person name="Chavan M."/>
            <person name="Risso C."/>
            <person name="Kiss H.E."/>
            <person name="Han C.S."/>
            <person name="Land M.L."/>
            <person name="Lovley D.R."/>
        </authorList>
    </citation>
    <scope>NUCLEOTIDE SEQUENCE [LARGE SCALE GENOMIC DNA]</scope>
    <source>
        <strain evidence="2">ATCC BAA-1014 / DSM 16622 / JCM 12645 / Bem</strain>
    </source>
</reference>
<keyword evidence="2" id="KW-1185">Reference proteome</keyword>
<reference evidence="1 2" key="1">
    <citation type="submission" date="2008-07" db="EMBL/GenBank/DDBJ databases">
        <title>Complete sequence of Geobacter bemidjiensis BEM.</title>
        <authorList>
            <consortium name="US DOE Joint Genome Institute"/>
            <person name="Lucas S."/>
            <person name="Copeland A."/>
            <person name="Lapidus A."/>
            <person name="Glavina del Rio T."/>
            <person name="Dalin E."/>
            <person name="Tice H."/>
            <person name="Bruce D."/>
            <person name="Goodwin L."/>
            <person name="Pitluck S."/>
            <person name="Kiss H."/>
            <person name="Brettin T."/>
            <person name="Detter J.C."/>
            <person name="Han C."/>
            <person name="Kuske C.R."/>
            <person name="Schmutz J."/>
            <person name="Larimer F."/>
            <person name="Land M."/>
            <person name="Hauser L."/>
            <person name="Kyrpides N."/>
            <person name="Lykidis A."/>
            <person name="Lovley D."/>
            <person name="Richardson P."/>
        </authorList>
    </citation>
    <scope>NUCLEOTIDE SEQUENCE [LARGE SCALE GENOMIC DNA]</scope>
    <source>
        <strain evidence="2">ATCC BAA-1014 / DSM 16622 / JCM 12645 / Bem</strain>
    </source>
</reference>
<dbReference type="Proteomes" id="UP000008825">
    <property type="component" value="Chromosome"/>
</dbReference>
<name>E1P6A3_CITBB</name>
<evidence type="ECO:0000313" key="2">
    <source>
        <dbReference type="Proteomes" id="UP000008825"/>
    </source>
</evidence>
<accession>E1P6A3</accession>
<proteinExistence type="predicted"/>
<dbReference type="AlphaFoldDB" id="E1P6A3"/>
<dbReference type="EMBL" id="CP001124">
    <property type="protein sequence ID" value="ADO00798.1"/>
    <property type="molecule type" value="Genomic_DNA"/>
</dbReference>
<dbReference type="STRING" id="404380.Gbem_4097"/>
<sequence length="124" mass="14179">MTESDLFDEFERLWRCYRVCCEVAVTLKTPNAEDDEFIRMAIVGFSYHDRTENWNHDHYKIAKNYLDECAGLGDSAQEKKFNLLVIGALLGLYSSGKIDEKIYRIGYILLPGFVMAKGGAVNEL</sequence>
<dbReference type="HOGENOM" id="CLU_2000628_0_0_7"/>
<protein>
    <submittedName>
        <fullName evidence="1">Uncharacterized protein</fullName>
    </submittedName>
</protein>
<evidence type="ECO:0000313" key="1">
    <source>
        <dbReference type="EMBL" id="ADO00798.1"/>
    </source>
</evidence>
<dbReference type="RefSeq" id="WP_012530344.1">
    <property type="nucleotide sequence ID" value="NC_011146.1"/>
</dbReference>
<dbReference type="KEGG" id="gbm:Gbem_4097"/>